<dbReference type="PANTHER" id="PTHR43775:SF37">
    <property type="entry name" value="SI:DKEY-61P9.11"/>
    <property type="match status" value="1"/>
</dbReference>
<dbReference type="FunFam" id="3.40.366.10:FF:000002">
    <property type="entry name" value="Probable polyketide synthase 2"/>
    <property type="match status" value="1"/>
</dbReference>
<dbReference type="Pfam" id="PF16073">
    <property type="entry name" value="SAT"/>
    <property type="match status" value="1"/>
</dbReference>
<dbReference type="SMART" id="SM00825">
    <property type="entry name" value="PKS_KS"/>
    <property type="match status" value="1"/>
</dbReference>
<dbReference type="InterPro" id="IPR014031">
    <property type="entry name" value="Ketoacyl_synth_C"/>
</dbReference>
<dbReference type="PROSITE" id="PS50075">
    <property type="entry name" value="CARRIER"/>
    <property type="match status" value="1"/>
</dbReference>
<evidence type="ECO:0000313" key="11">
    <source>
        <dbReference type="Proteomes" id="UP000800094"/>
    </source>
</evidence>
<dbReference type="SMART" id="SM00823">
    <property type="entry name" value="PKS_PP"/>
    <property type="match status" value="1"/>
</dbReference>
<gene>
    <name evidence="10" type="ORF">BU26DRAFT_607801</name>
</gene>
<feature type="region of interest" description="N-terminal hotdog fold" evidence="6">
    <location>
        <begin position="1328"/>
        <end position="1463"/>
    </location>
</feature>
<dbReference type="Gene3D" id="3.40.366.10">
    <property type="entry name" value="Malonyl-Coenzyme A Acyl Carrier Protein, domain 2"/>
    <property type="match status" value="2"/>
</dbReference>
<dbReference type="Gene3D" id="3.30.70.3290">
    <property type="match status" value="1"/>
</dbReference>
<dbReference type="Gene3D" id="3.30.70.250">
    <property type="entry name" value="Malonyl-CoA ACP transacylase, ACP-binding"/>
    <property type="match status" value="1"/>
</dbReference>
<dbReference type="NCBIfam" id="TIGR04532">
    <property type="entry name" value="PT_fungal_PKS"/>
    <property type="match status" value="1"/>
</dbReference>
<dbReference type="Gene3D" id="3.10.129.110">
    <property type="entry name" value="Polyketide synthase dehydratase"/>
    <property type="match status" value="1"/>
</dbReference>
<name>A0A6A6I5I7_9PLEO</name>
<dbReference type="FunFam" id="3.40.47.10:FF:000031">
    <property type="entry name" value="Sterigmatocystin biosynthesis polyketide synthase"/>
    <property type="match status" value="1"/>
</dbReference>
<comment type="function">
    <text evidence="5">Non-reducing polyketide synthase; part of a gene cluster that mediates the biosynthesis of a yet unidentified natural product.</text>
</comment>
<dbReference type="InterPro" id="IPR014043">
    <property type="entry name" value="Acyl_transferase_dom"/>
</dbReference>
<keyword evidence="11" id="KW-1185">Reference proteome</keyword>
<keyword evidence="4" id="KW-0511">Multifunctional enzyme</keyword>
<evidence type="ECO:0000256" key="2">
    <source>
        <dbReference type="ARBA" id="ARBA00022553"/>
    </source>
</evidence>
<dbReference type="Gene3D" id="1.10.1200.10">
    <property type="entry name" value="ACP-like"/>
    <property type="match status" value="1"/>
</dbReference>
<dbReference type="GeneID" id="54589116"/>
<feature type="domain" description="Carrier" evidence="7">
    <location>
        <begin position="1713"/>
        <end position="1790"/>
    </location>
</feature>
<proteinExistence type="predicted"/>
<dbReference type="FunFam" id="3.40.366.10:FF:000017">
    <property type="entry name" value="Non-reducing polyketide synthase aptA"/>
    <property type="match status" value="1"/>
</dbReference>
<dbReference type="Gene3D" id="3.40.47.10">
    <property type="match status" value="1"/>
</dbReference>
<evidence type="ECO:0000256" key="6">
    <source>
        <dbReference type="PROSITE-ProRule" id="PRU01363"/>
    </source>
</evidence>
<dbReference type="GO" id="GO:0004312">
    <property type="term" value="F:fatty acid synthase activity"/>
    <property type="evidence" value="ECO:0007669"/>
    <property type="project" value="TreeGrafter"/>
</dbReference>
<dbReference type="PANTHER" id="PTHR43775">
    <property type="entry name" value="FATTY ACID SYNTHASE"/>
    <property type="match status" value="1"/>
</dbReference>
<feature type="region of interest" description="C-terminal hotdog fold" evidence="6">
    <location>
        <begin position="1490"/>
        <end position="1638"/>
    </location>
</feature>
<feature type="domain" description="Ketosynthase family 3 (KS3)" evidence="8">
    <location>
        <begin position="402"/>
        <end position="836"/>
    </location>
</feature>
<dbReference type="Pfam" id="PF22621">
    <property type="entry name" value="CurL-like_PKS_C"/>
    <property type="match status" value="1"/>
</dbReference>
<dbReference type="InterPro" id="IPR014030">
    <property type="entry name" value="Ketoacyl_synth_N"/>
</dbReference>
<dbReference type="Pfam" id="PF00109">
    <property type="entry name" value="ketoacyl-synt"/>
    <property type="match status" value="1"/>
</dbReference>
<dbReference type="SUPFAM" id="SSF52151">
    <property type="entry name" value="FabD/lysophospholipase-like"/>
    <property type="match status" value="1"/>
</dbReference>
<dbReference type="InterPro" id="IPR001227">
    <property type="entry name" value="Ac_transferase_dom_sf"/>
</dbReference>
<dbReference type="PROSITE" id="PS52019">
    <property type="entry name" value="PKS_MFAS_DH"/>
    <property type="match status" value="1"/>
</dbReference>
<dbReference type="SMART" id="SM00827">
    <property type="entry name" value="PKS_AT"/>
    <property type="match status" value="1"/>
</dbReference>
<dbReference type="InterPro" id="IPR032088">
    <property type="entry name" value="SAT"/>
</dbReference>
<dbReference type="InterPro" id="IPR018201">
    <property type="entry name" value="Ketoacyl_synth_AS"/>
</dbReference>
<dbReference type="Proteomes" id="UP000800094">
    <property type="component" value="Unassembled WGS sequence"/>
</dbReference>
<dbReference type="InterPro" id="IPR030918">
    <property type="entry name" value="PT_fungal_PKS"/>
</dbReference>
<dbReference type="InterPro" id="IPR036736">
    <property type="entry name" value="ACP-like_sf"/>
</dbReference>
<dbReference type="RefSeq" id="XP_033680590.1">
    <property type="nucleotide sequence ID" value="XM_033835786.1"/>
</dbReference>
<dbReference type="InterPro" id="IPR050091">
    <property type="entry name" value="PKS_NRPS_Biosynth_Enz"/>
</dbReference>
<evidence type="ECO:0000256" key="5">
    <source>
        <dbReference type="ARBA" id="ARBA00055753"/>
    </source>
</evidence>
<feature type="active site" description="Proton acceptor; for dehydratase activity" evidence="6">
    <location>
        <position position="1360"/>
    </location>
</feature>
<dbReference type="InterPro" id="IPR016036">
    <property type="entry name" value="Malonyl_transacylase_ACP-bd"/>
</dbReference>
<dbReference type="InterPro" id="IPR020841">
    <property type="entry name" value="PKS_Beta-ketoAc_synthase_dom"/>
</dbReference>
<dbReference type="GO" id="GO:0006633">
    <property type="term" value="P:fatty acid biosynthetic process"/>
    <property type="evidence" value="ECO:0007669"/>
    <property type="project" value="InterPro"/>
</dbReference>
<dbReference type="Pfam" id="PF00550">
    <property type="entry name" value="PP-binding"/>
    <property type="match status" value="1"/>
</dbReference>
<dbReference type="SUPFAM" id="SSF55048">
    <property type="entry name" value="Probable ACP-binding domain of malonyl-CoA ACP transacylase"/>
    <property type="match status" value="1"/>
</dbReference>
<dbReference type="InterPro" id="IPR020806">
    <property type="entry name" value="PKS_PP-bd"/>
</dbReference>
<sequence>MPSFDLPETQKGNRRMKLAYFSNEFPHDDLQDLLRRLHLHSKDRQYPILARFIDEATLAIRDEVRQLPAALKSLIPPLDTLFHLADFPGLRKGPLCGSVEGVLLCAVELGTFIGYYEDHPNEFDFDSFNACLAGLGIGLLATAAVSLSQTLVDLPTSGAEVVRLAFRLGVLVDEVSQNLQPRETVNTGLPDSWAYVIPDVKVVDVQNELDAIHAKARNPTPSQVFISALSSTSVTVSGPPSRLKDVFLHSDFFRDHKHVSLPVYGGLCHAAHIYNQEHVAQVVETASMNALLSKAPRIPIFSTSTGKPFVVKSAKDLFEAIIHEILTQKIEWNNVIRGVLDRARDASASEWDVLVFRVSLPVHDLTSSFESDLPGTELTTRELIPWVAEKGTETTSPRGSAQSKIAIVGMSCRMPSGATDTEKFWELLEKGLDVHRKIPADRFDVNSHYDPAGKRVNTSHTPYGCFIDQPGLFDAPFFNMSPREAQQTDPMQRLALVTAYEALERAGYVANRTASTQLPRIGTFYGQASDDYREVNTAQEISTYFIPGGCRAFGPGRINYFFKFSGPSYSIDTACSSSLATIQTACTALWNGDCDTSVAGGMNVLSNSDAFAGLSHGHFLSKTPNACKTWDAEADGYCRADGIGSIVMKRLQDAEADNDNIIGVILGAATNHSAEAISITHPHAGAQAYLSRQVLRSAGIDPHDVNYVEMHGTGTQAGDHEEMQSVSEVFAPVTRRRSSKNPLYVGAVKGNVGHGEAVAGVTAMLKVLLMFEKQAIPPHVGIKNRINPAFPKDLDKRNLRIPYEKTPWPRVPGKKRIAVVNNFSAAGGNTSIALEEGPVRDVIGTDPRPAHIVSVSAKSKISLKGNLERIIAYLDAHPNVSLSDLAYTTTARRYHHNHRVAVAATSASQIKKQLSSHLSSIDSHKPIPTTGPPSVAFAFTGQGSSYKSSNFELYHDCPYFRAQIQHLDALAQGQGFPSIVPAIDGSFPKEHAHSPTVTQLALVCTEIALAKYWESLGVKPDVVVGHSLGEYAALHVAGVLSASDAIFLVGQRAMMLEENCTVGSHKMMAVRASLTEIEQCAGDRPFEVACINGPKETVLSGTRGEIDALLEPLQDAGYKCSSLDVAFAFHSAQTDAILQDFEETAKAGVHFHAPNLPVVSPLLSKVVFDENTINANYMRRATREAVNFRAALEKAEQIGTIDETTAWVEIGPHPVCMSFVKSTLSSINVTVPSMRRGEDNWMTLAQSLGTLHCAGVQIGWNEFHRPFEKALRLLDMPTYAWNDKNYWIQYNGDWALTKGNTFYDAEKKQTQNAVTPVAVSSLQTSTVQRIIEESFQGNVGKVVMQADLMQPDFLAAAYGHKMNGCGVVTSSIHADIAYTLGEYLYKSLIPGAKSVSINIADLVVLKGLVAQKNTKTPQLIQVAITTADIHSGVAHLKWHNAHANGTVDDPFASATIYYGDSNAWLSSWTPLAHLIQGRIQALEQLAEEGTANRFSHSMAYRLFANNLVDYADKYRGMRSVVLHDLEAFADIQLSTEKGGTWTVPPYFIDSVAHLAGFTMNVSDAIDTKANFCVTPGWSSMRFAKPLVAGAKYRSYVKMIPTPDDPAVYLGDVYILQDDAVIGMVGAIKFCRYPRILLDRFFSAPDDAKAAKHAAPASNKPAPAPAVPKPTIHVPEPAQKPVPTTILSPHLPPTPPEPAVINGIEPPATATVSLDSDSTAAKAIALIANEAALELDDLKDDVQFADLGVDSLMSLVIAEKFREELGVTMSGSLFLEYPTVGDLRAWLVEYYS</sequence>
<organism evidence="10 11">
    <name type="scientific">Trematosphaeria pertusa</name>
    <dbReference type="NCBI Taxonomy" id="390896"/>
    <lineage>
        <taxon>Eukaryota</taxon>
        <taxon>Fungi</taxon>
        <taxon>Dikarya</taxon>
        <taxon>Ascomycota</taxon>
        <taxon>Pezizomycotina</taxon>
        <taxon>Dothideomycetes</taxon>
        <taxon>Pleosporomycetidae</taxon>
        <taxon>Pleosporales</taxon>
        <taxon>Massarineae</taxon>
        <taxon>Trematosphaeriaceae</taxon>
        <taxon>Trematosphaeria</taxon>
    </lineage>
</organism>
<reference evidence="10" key="1">
    <citation type="journal article" date="2020" name="Stud. Mycol.">
        <title>101 Dothideomycetes genomes: a test case for predicting lifestyles and emergence of pathogens.</title>
        <authorList>
            <person name="Haridas S."/>
            <person name="Albert R."/>
            <person name="Binder M."/>
            <person name="Bloem J."/>
            <person name="Labutti K."/>
            <person name="Salamov A."/>
            <person name="Andreopoulos B."/>
            <person name="Baker S."/>
            <person name="Barry K."/>
            <person name="Bills G."/>
            <person name="Bluhm B."/>
            <person name="Cannon C."/>
            <person name="Castanera R."/>
            <person name="Culley D."/>
            <person name="Daum C."/>
            <person name="Ezra D."/>
            <person name="Gonzalez J."/>
            <person name="Henrissat B."/>
            <person name="Kuo A."/>
            <person name="Liang C."/>
            <person name="Lipzen A."/>
            <person name="Lutzoni F."/>
            <person name="Magnuson J."/>
            <person name="Mondo S."/>
            <person name="Nolan M."/>
            <person name="Ohm R."/>
            <person name="Pangilinan J."/>
            <person name="Park H.-J."/>
            <person name="Ramirez L."/>
            <person name="Alfaro M."/>
            <person name="Sun H."/>
            <person name="Tritt A."/>
            <person name="Yoshinaga Y."/>
            <person name="Zwiers L.-H."/>
            <person name="Turgeon B."/>
            <person name="Goodwin S."/>
            <person name="Spatafora J."/>
            <person name="Crous P."/>
            <person name="Grigoriev I."/>
        </authorList>
    </citation>
    <scope>NUCLEOTIDE SEQUENCE</scope>
    <source>
        <strain evidence="10">CBS 122368</strain>
    </source>
</reference>
<evidence type="ECO:0000256" key="1">
    <source>
        <dbReference type="ARBA" id="ARBA00022450"/>
    </source>
</evidence>
<dbReference type="OrthoDB" id="329835at2759"/>
<dbReference type="PROSITE" id="PS00606">
    <property type="entry name" value="KS3_1"/>
    <property type="match status" value="1"/>
</dbReference>
<dbReference type="FunFam" id="1.10.1200.10:FF:000011">
    <property type="entry name" value="Sterigmatocystin biosynthesis polyketide synthase"/>
    <property type="match status" value="1"/>
</dbReference>
<dbReference type="Pfam" id="PF02801">
    <property type="entry name" value="Ketoacyl-synt_C"/>
    <property type="match status" value="1"/>
</dbReference>
<dbReference type="CDD" id="cd00833">
    <property type="entry name" value="PKS"/>
    <property type="match status" value="1"/>
</dbReference>
<dbReference type="InterPro" id="IPR016035">
    <property type="entry name" value="Acyl_Trfase/lysoPLipase"/>
</dbReference>
<feature type="domain" description="PKS/mFAS DH" evidence="9">
    <location>
        <begin position="1328"/>
        <end position="1638"/>
    </location>
</feature>
<dbReference type="InterPro" id="IPR042104">
    <property type="entry name" value="PKS_dehydratase_sf"/>
</dbReference>
<dbReference type="Pfam" id="PF00698">
    <property type="entry name" value="Acyl_transf_1"/>
    <property type="match status" value="1"/>
</dbReference>
<dbReference type="SUPFAM" id="SSF53901">
    <property type="entry name" value="Thiolase-like"/>
    <property type="match status" value="1"/>
</dbReference>
<dbReference type="InterPro" id="IPR016039">
    <property type="entry name" value="Thiolase-like"/>
</dbReference>
<dbReference type="InterPro" id="IPR009081">
    <property type="entry name" value="PP-bd_ACP"/>
</dbReference>
<dbReference type="EMBL" id="ML987200">
    <property type="protein sequence ID" value="KAF2245586.1"/>
    <property type="molecule type" value="Genomic_DNA"/>
</dbReference>
<dbReference type="PROSITE" id="PS52004">
    <property type="entry name" value="KS3_2"/>
    <property type="match status" value="1"/>
</dbReference>
<accession>A0A6A6I5I7</accession>
<evidence type="ECO:0000256" key="4">
    <source>
        <dbReference type="ARBA" id="ARBA00023268"/>
    </source>
</evidence>
<dbReference type="SUPFAM" id="SSF47336">
    <property type="entry name" value="ACP-like"/>
    <property type="match status" value="1"/>
</dbReference>
<keyword evidence="2" id="KW-0597">Phosphoprotein</keyword>
<evidence type="ECO:0000259" key="9">
    <source>
        <dbReference type="PROSITE" id="PS52019"/>
    </source>
</evidence>
<keyword evidence="1" id="KW-0596">Phosphopantetheine</keyword>
<protein>
    <submittedName>
        <fullName evidence="10">Ketoacyl-synt-domain-containing protein</fullName>
    </submittedName>
</protein>
<keyword evidence="3" id="KW-0808">Transferase</keyword>
<feature type="active site" description="Proton donor; for dehydratase activity" evidence="6">
    <location>
        <position position="1549"/>
    </location>
</feature>
<dbReference type="InterPro" id="IPR049900">
    <property type="entry name" value="PKS_mFAS_DH"/>
</dbReference>
<evidence type="ECO:0000256" key="3">
    <source>
        <dbReference type="ARBA" id="ARBA00022679"/>
    </source>
</evidence>
<evidence type="ECO:0000313" key="10">
    <source>
        <dbReference type="EMBL" id="KAF2245586.1"/>
    </source>
</evidence>
<evidence type="ECO:0000259" key="7">
    <source>
        <dbReference type="PROSITE" id="PS50075"/>
    </source>
</evidence>
<dbReference type="GO" id="GO:0004315">
    <property type="term" value="F:3-oxoacyl-[acyl-carrier-protein] synthase activity"/>
    <property type="evidence" value="ECO:0007669"/>
    <property type="project" value="InterPro"/>
</dbReference>
<dbReference type="FunFam" id="3.10.129.110:FF:000001">
    <property type="entry name" value="Sterigmatocystin biosynthesis polyketide synthase"/>
    <property type="match status" value="1"/>
</dbReference>
<dbReference type="GO" id="GO:0044550">
    <property type="term" value="P:secondary metabolite biosynthetic process"/>
    <property type="evidence" value="ECO:0007669"/>
    <property type="project" value="TreeGrafter"/>
</dbReference>
<evidence type="ECO:0000259" key="8">
    <source>
        <dbReference type="PROSITE" id="PS52004"/>
    </source>
</evidence>
<dbReference type="GO" id="GO:0031177">
    <property type="term" value="F:phosphopantetheine binding"/>
    <property type="evidence" value="ECO:0007669"/>
    <property type="project" value="InterPro"/>
</dbReference>